<evidence type="ECO:0000313" key="3">
    <source>
        <dbReference type="Proteomes" id="UP000568888"/>
    </source>
</evidence>
<reference evidence="2" key="3">
    <citation type="submission" date="2022-04" db="EMBL/GenBank/DDBJ databases">
        <authorList>
            <person name="Liu G."/>
        </authorList>
    </citation>
    <scope>NUCLEOTIDE SEQUENCE</scope>
    <source>
        <strain evidence="2">RG22</strain>
    </source>
</reference>
<dbReference type="RefSeq" id="WP_183350219.1">
    <property type="nucleotide sequence ID" value="NZ_BLXY01000012.1"/>
</dbReference>
<protein>
    <submittedName>
        <fullName evidence="2">ArsR family transcriptional regulator</fullName>
    </submittedName>
</protein>
<sequence length="65" mass="7525">MAEARRIQIQEARRKVQAGEALFVCAYDSEEMCGGIRLEKAWTLGEFNARLPEVKKDQEIIFYCN</sequence>
<evidence type="ECO:0000313" key="1">
    <source>
        <dbReference type="EMBL" id="GFO65811.1"/>
    </source>
</evidence>
<dbReference type="EMBL" id="BLXY01000012">
    <property type="protein sequence ID" value="GFO65811.1"/>
    <property type="molecule type" value="Genomic_DNA"/>
</dbReference>
<dbReference type="AlphaFoldDB" id="A0A6V8N078"/>
<dbReference type="Proteomes" id="UP000831485">
    <property type="component" value="Chromosome"/>
</dbReference>
<organism evidence="1 3">
    <name type="scientific">Geomonas paludis</name>
    <dbReference type="NCBI Taxonomy" id="2740185"/>
    <lineage>
        <taxon>Bacteria</taxon>
        <taxon>Pseudomonadati</taxon>
        <taxon>Thermodesulfobacteriota</taxon>
        <taxon>Desulfuromonadia</taxon>
        <taxon>Geobacterales</taxon>
        <taxon>Geobacteraceae</taxon>
        <taxon>Geomonas</taxon>
    </lineage>
</organism>
<accession>A0A6V8N078</accession>
<evidence type="ECO:0000313" key="2">
    <source>
        <dbReference type="EMBL" id="UPU36364.1"/>
    </source>
</evidence>
<dbReference type="EMBL" id="CP096574">
    <property type="protein sequence ID" value="UPU36364.1"/>
    <property type="molecule type" value="Genomic_DNA"/>
</dbReference>
<dbReference type="Proteomes" id="UP000568888">
    <property type="component" value="Unassembled WGS sequence"/>
</dbReference>
<reference evidence="3" key="1">
    <citation type="submission" date="2020-06" db="EMBL/GenBank/DDBJ databases">
        <title>Draft genomic sequecing of Geomonas sp. Red736.</title>
        <authorList>
            <person name="Itoh H."/>
            <person name="Xu Z.X."/>
            <person name="Ushijima N."/>
            <person name="Masuda Y."/>
            <person name="Shiratori Y."/>
            <person name="Senoo K."/>
        </authorList>
    </citation>
    <scope>NUCLEOTIDE SEQUENCE [LARGE SCALE GENOMIC DNA]</scope>
    <source>
        <strain evidence="3">Red736</strain>
    </source>
</reference>
<gene>
    <name evidence="1" type="ORF">GMPD_37300</name>
    <name evidence="2" type="ORF">M1B72_01275</name>
</gene>
<reference evidence="1" key="2">
    <citation type="journal article" date="2021" name="Int. J. Syst. Evol. Microbiol.">
        <title>Geomonas silvestris sp. nov., Geomonas paludis sp. nov. and Geomonas limicola sp. nov., isolated from terrestrial environments, and emended description of the genus Geomonas.</title>
        <authorList>
            <person name="Itoh H."/>
            <person name="Xu Z."/>
            <person name="Masuda Y."/>
            <person name="Ushijima N."/>
            <person name="Hayakawa C."/>
            <person name="Shiratori Y."/>
            <person name="Senoo K."/>
        </authorList>
    </citation>
    <scope>NUCLEOTIDE SEQUENCE</scope>
    <source>
        <strain evidence="1">Red736</strain>
    </source>
</reference>
<name>A0A6V8N078_9BACT</name>
<proteinExistence type="predicted"/>
<evidence type="ECO:0000313" key="4">
    <source>
        <dbReference type="Proteomes" id="UP000831485"/>
    </source>
</evidence>
<keyword evidence="4" id="KW-1185">Reference proteome</keyword>